<evidence type="ECO:0000256" key="1">
    <source>
        <dbReference type="ARBA" id="ARBA00022729"/>
    </source>
</evidence>
<dbReference type="Proteomes" id="UP000447355">
    <property type="component" value="Unassembled WGS sequence"/>
</dbReference>
<reference evidence="3" key="1">
    <citation type="submission" date="2019-12" db="EMBL/GenBank/DDBJ databases">
        <title>Novel species isolated from a subtropical stream in China.</title>
        <authorList>
            <person name="Lu H."/>
        </authorList>
    </citation>
    <scope>NUCLEOTIDE SEQUENCE [LARGE SCALE GENOMIC DNA]</scope>
    <source>
        <strain evidence="3">FT81W</strain>
    </source>
</reference>
<dbReference type="GO" id="GO:0005975">
    <property type="term" value="P:carbohydrate metabolic process"/>
    <property type="evidence" value="ECO:0007669"/>
    <property type="project" value="InterPro"/>
</dbReference>
<dbReference type="RefSeq" id="WP_161086648.1">
    <property type="nucleotide sequence ID" value="NZ_WWCX01000087.1"/>
</dbReference>
<dbReference type="Gene3D" id="3.20.20.370">
    <property type="entry name" value="Glycoside hydrolase/deacetylase"/>
    <property type="match status" value="1"/>
</dbReference>
<comment type="caution">
    <text evidence="3">The sequence shown here is derived from an EMBL/GenBank/DDBJ whole genome shotgun (WGS) entry which is preliminary data.</text>
</comment>
<name>A0A845GX65_9BURK</name>
<dbReference type="GO" id="GO:0016810">
    <property type="term" value="F:hydrolase activity, acting on carbon-nitrogen (but not peptide) bonds"/>
    <property type="evidence" value="ECO:0007669"/>
    <property type="project" value="InterPro"/>
</dbReference>
<dbReference type="SUPFAM" id="SSF88713">
    <property type="entry name" value="Glycoside hydrolase/deacetylase"/>
    <property type="match status" value="1"/>
</dbReference>
<evidence type="ECO:0000313" key="4">
    <source>
        <dbReference type="Proteomes" id="UP000447355"/>
    </source>
</evidence>
<dbReference type="PANTHER" id="PTHR34216">
    <property type="match status" value="1"/>
</dbReference>
<dbReference type="InterPro" id="IPR002509">
    <property type="entry name" value="NODB_dom"/>
</dbReference>
<dbReference type="InterPro" id="IPR011330">
    <property type="entry name" value="Glyco_hydro/deAcase_b/a-brl"/>
</dbReference>
<dbReference type="EMBL" id="WWCX01000087">
    <property type="protein sequence ID" value="MYM97766.1"/>
    <property type="molecule type" value="Genomic_DNA"/>
</dbReference>
<accession>A0A845GX65</accession>
<dbReference type="CDD" id="cd10918">
    <property type="entry name" value="CE4_NodB_like_5s_6s"/>
    <property type="match status" value="1"/>
</dbReference>
<proteinExistence type="predicted"/>
<feature type="domain" description="NodB homology" evidence="2">
    <location>
        <begin position="82"/>
        <end position="256"/>
    </location>
</feature>
<keyword evidence="1" id="KW-0732">Signal</keyword>
<dbReference type="AlphaFoldDB" id="A0A845GX65"/>
<dbReference type="InterPro" id="IPR051398">
    <property type="entry name" value="Polysacch_Deacetylase"/>
</dbReference>
<dbReference type="Pfam" id="PF01522">
    <property type="entry name" value="Polysacc_deac_1"/>
    <property type="match status" value="1"/>
</dbReference>
<evidence type="ECO:0000259" key="2">
    <source>
        <dbReference type="PROSITE" id="PS51677"/>
    </source>
</evidence>
<evidence type="ECO:0000313" key="3">
    <source>
        <dbReference type="EMBL" id="MYM97766.1"/>
    </source>
</evidence>
<sequence>MMMQRVWRAIRWLALFWPLFSSAGTCSILVYHHFGPTAADSMTTTTAVFAAQIAQLRAHGYRIVPLSDLVAALAIRQQRAGNLVAITVDDGHRSVYSELYPLAQRENLPLTLFIYPSAIGRASYALDWEQLRTMQAGGNIEIGSHTQWHPNFRHERARLSAADYQRFVTMQLTRPRDLLRQQLHVEARYLAWPFGIVDAELEAQAHEAGYSSAFALGNRNATSTDSSFALPRHLIVDAVGVKGMLARLAHGPQCAP</sequence>
<protein>
    <submittedName>
        <fullName evidence="3">Polysaccharide deacetylase family protein</fullName>
    </submittedName>
</protein>
<dbReference type="PROSITE" id="PS51677">
    <property type="entry name" value="NODB"/>
    <property type="match status" value="1"/>
</dbReference>
<gene>
    <name evidence="3" type="ORF">GTP90_28340</name>
</gene>
<dbReference type="PANTHER" id="PTHR34216:SF7">
    <property type="entry name" value="POLY-BETA-1,6-N-ACETYL-D-GLUCOSAMINE N-DEACETYLASE"/>
    <property type="match status" value="1"/>
</dbReference>
<organism evidence="3 4">
    <name type="scientific">Duganella vulcania</name>
    <dbReference type="NCBI Taxonomy" id="2692166"/>
    <lineage>
        <taxon>Bacteria</taxon>
        <taxon>Pseudomonadati</taxon>
        <taxon>Pseudomonadota</taxon>
        <taxon>Betaproteobacteria</taxon>
        <taxon>Burkholderiales</taxon>
        <taxon>Oxalobacteraceae</taxon>
        <taxon>Telluria group</taxon>
        <taxon>Duganella</taxon>
    </lineage>
</organism>